<dbReference type="RefSeq" id="WP_066590783.1">
    <property type="nucleotide sequence ID" value="NZ_CAMQZD010000008.1"/>
</dbReference>
<gene>
    <name evidence="1" type="ORF">ADH67_00875</name>
</gene>
<evidence type="ECO:0000313" key="2">
    <source>
        <dbReference type="Proteomes" id="UP000214610"/>
    </source>
</evidence>
<evidence type="ECO:0000313" key="1">
    <source>
        <dbReference type="EMBL" id="OXE50888.1"/>
    </source>
</evidence>
<dbReference type="EMBL" id="NHMP01000001">
    <property type="protein sequence ID" value="OXE50888.1"/>
    <property type="molecule type" value="Genomic_DNA"/>
</dbReference>
<comment type="caution">
    <text evidence="1">The sequence shown here is derived from an EMBL/GenBank/DDBJ whole genome shotgun (WGS) entry which is preliminary data.</text>
</comment>
<proteinExistence type="predicted"/>
<keyword evidence="2" id="KW-1185">Reference proteome</keyword>
<accession>A0A227KR31</accession>
<sequence>MLAKFIPFKEAAVLLGVSYRTLENWVNGGYFEVKKDGTKVWRTYEENNFNCPLQKRGTRKGFLQPDLARYIAGQKAS</sequence>
<reference evidence="2" key="1">
    <citation type="submission" date="2017-05" db="EMBL/GenBank/DDBJ databases">
        <title>Improved OligoMM genomes.</title>
        <authorList>
            <person name="Garzetti D."/>
        </authorList>
    </citation>
    <scope>NUCLEOTIDE SEQUENCE [LARGE SCALE GENOMIC DNA]</scope>
    <source>
        <strain evidence="2">YL45</strain>
    </source>
</reference>
<dbReference type="AlphaFoldDB" id="A0A227KR31"/>
<evidence type="ECO:0008006" key="3">
    <source>
        <dbReference type="Google" id="ProtNLM"/>
    </source>
</evidence>
<dbReference type="Proteomes" id="UP000214610">
    <property type="component" value="Unassembled WGS sequence"/>
</dbReference>
<dbReference type="SUPFAM" id="SSF46955">
    <property type="entry name" value="Putative DNA-binding domain"/>
    <property type="match status" value="1"/>
</dbReference>
<dbReference type="InterPro" id="IPR009061">
    <property type="entry name" value="DNA-bd_dom_put_sf"/>
</dbReference>
<organism evidence="1 2">
    <name type="scientific">Turicimonas muris</name>
    <dbReference type="NCBI Taxonomy" id="1796652"/>
    <lineage>
        <taxon>Bacteria</taxon>
        <taxon>Pseudomonadati</taxon>
        <taxon>Pseudomonadota</taxon>
        <taxon>Betaproteobacteria</taxon>
        <taxon>Burkholderiales</taxon>
        <taxon>Sutterellaceae</taxon>
        <taxon>Turicimonas</taxon>
    </lineage>
</organism>
<dbReference type="GeneID" id="78363076"/>
<name>A0A227KR31_9BURK</name>
<protein>
    <recommendedName>
        <fullName evidence="3">Helix-turn-helix domain-containing protein</fullName>
    </recommendedName>
</protein>